<keyword evidence="6" id="KW-0414">Isoprene biosynthesis</keyword>
<accession>A0A178IFF9</accession>
<evidence type="ECO:0000256" key="1">
    <source>
        <dbReference type="ARBA" id="ARBA00001946"/>
    </source>
</evidence>
<dbReference type="AlphaFoldDB" id="A0A178IFF9"/>
<dbReference type="InterPro" id="IPR053378">
    <property type="entry name" value="Prenyl_diphosphate_synthase"/>
</dbReference>
<evidence type="ECO:0000256" key="3">
    <source>
        <dbReference type="ARBA" id="ARBA00022679"/>
    </source>
</evidence>
<dbReference type="PANTHER" id="PTHR43281:SF1">
    <property type="entry name" value="FARNESYL DIPHOSPHATE SYNTHASE"/>
    <property type="match status" value="1"/>
</dbReference>
<comment type="cofactor">
    <cofactor evidence="1">
        <name>Mg(2+)</name>
        <dbReference type="ChEBI" id="CHEBI:18420"/>
    </cofactor>
</comment>
<dbReference type="Proteomes" id="UP000078486">
    <property type="component" value="Unassembled WGS sequence"/>
</dbReference>
<sequence>MKASPKVGNAPPGFSTKLNDLVALAEKAIDGLLPRADARPPRIHEAMRYSMQAGGKRLRPVLLLAAARLRGAALHDPLPAAVAIECVHTYSLIHDDLPCMDNDDLRRGRPTCHRAFDEATALLAGDALLTHAFVLLSSHYPTDPDLAQTLVRELAAASSSTRLIGGQMEDLLAEKQTTAPGGAQLEFIHLNKTAAMIEAALVMGGHCGGLLASNEIDALRDFGRDLGLAFQIVDDILDATADTATLGKTAGKDARAGKATFVTLHGLETARQLAAGRTQSALDTLRRLPGDTAFLRALVEHLLSRKS</sequence>
<dbReference type="STRING" id="1184151.AW736_20130"/>
<dbReference type="PROSITE" id="PS00723">
    <property type="entry name" value="POLYPRENYL_SYNTHASE_1"/>
    <property type="match status" value="1"/>
</dbReference>
<keyword evidence="9" id="KW-1185">Reference proteome</keyword>
<dbReference type="OrthoDB" id="9805316at2"/>
<evidence type="ECO:0000313" key="8">
    <source>
        <dbReference type="EMBL" id="OAM87897.1"/>
    </source>
</evidence>
<dbReference type="RefSeq" id="WP_068772106.1">
    <property type="nucleotide sequence ID" value="NZ_CP109796.1"/>
</dbReference>
<evidence type="ECO:0000256" key="5">
    <source>
        <dbReference type="ARBA" id="ARBA00022842"/>
    </source>
</evidence>
<dbReference type="Gene3D" id="1.10.600.10">
    <property type="entry name" value="Farnesyl Diphosphate Synthase"/>
    <property type="match status" value="1"/>
</dbReference>
<dbReference type="SFLD" id="SFLDG01017">
    <property type="entry name" value="Polyprenyl_Transferase_Like"/>
    <property type="match status" value="1"/>
</dbReference>
<dbReference type="SUPFAM" id="SSF48576">
    <property type="entry name" value="Terpenoid synthases"/>
    <property type="match status" value="1"/>
</dbReference>
<evidence type="ECO:0000256" key="4">
    <source>
        <dbReference type="ARBA" id="ARBA00022723"/>
    </source>
</evidence>
<dbReference type="PROSITE" id="PS00444">
    <property type="entry name" value="POLYPRENYL_SYNTHASE_2"/>
    <property type="match status" value="1"/>
</dbReference>
<dbReference type="EMBL" id="LRRQ01000154">
    <property type="protein sequence ID" value="OAM87897.1"/>
    <property type="molecule type" value="Genomic_DNA"/>
</dbReference>
<dbReference type="NCBIfam" id="NF045485">
    <property type="entry name" value="FPPsyn"/>
    <property type="match status" value="1"/>
</dbReference>
<organism evidence="8 9">
    <name type="scientific">Termitidicoccus mucosus</name>
    <dbReference type="NCBI Taxonomy" id="1184151"/>
    <lineage>
        <taxon>Bacteria</taxon>
        <taxon>Pseudomonadati</taxon>
        <taxon>Verrucomicrobiota</taxon>
        <taxon>Opitutia</taxon>
        <taxon>Opitutales</taxon>
        <taxon>Opitutaceae</taxon>
        <taxon>Termitidicoccus</taxon>
    </lineage>
</organism>
<dbReference type="InterPro" id="IPR008949">
    <property type="entry name" value="Isoprenoid_synthase_dom_sf"/>
</dbReference>
<evidence type="ECO:0000313" key="9">
    <source>
        <dbReference type="Proteomes" id="UP000078486"/>
    </source>
</evidence>
<dbReference type="CDD" id="cd00685">
    <property type="entry name" value="Trans_IPPS_HT"/>
    <property type="match status" value="1"/>
</dbReference>
<evidence type="ECO:0000256" key="6">
    <source>
        <dbReference type="ARBA" id="ARBA00023229"/>
    </source>
</evidence>
<keyword evidence="5" id="KW-0460">Magnesium</keyword>
<dbReference type="PANTHER" id="PTHR43281">
    <property type="entry name" value="FARNESYL DIPHOSPHATE SYNTHASE"/>
    <property type="match status" value="1"/>
</dbReference>
<dbReference type="GO" id="GO:0046872">
    <property type="term" value="F:metal ion binding"/>
    <property type="evidence" value="ECO:0007669"/>
    <property type="project" value="UniProtKB-KW"/>
</dbReference>
<keyword evidence="4" id="KW-0479">Metal-binding</keyword>
<proteinExistence type="inferred from homology"/>
<dbReference type="GO" id="GO:0016114">
    <property type="term" value="P:terpenoid biosynthetic process"/>
    <property type="evidence" value="ECO:0007669"/>
    <property type="project" value="UniProtKB-ARBA"/>
</dbReference>
<protein>
    <submittedName>
        <fullName evidence="8">Polyprenyl synthetase</fullName>
    </submittedName>
</protein>
<reference evidence="8 9" key="1">
    <citation type="submission" date="2016-01" db="EMBL/GenBank/DDBJ databases">
        <title>High potential of lignocellulose degradation of a new Verrucomicrobia species.</title>
        <authorList>
            <person name="Wang Y."/>
            <person name="Shi Y."/>
            <person name="Qiu Z."/>
            <person name="Liu S."/>
            <person name="Yang H."/>
        </authorList>
    </citation>
    <scope>NUCLEOTIDE SEQUENCE [LARGE SCALE GENOMIC DNA]</scope>
    <source>
        <strain evidence="8 9">TSB47</strain>
    </source>
</reference>
<dbReference type="GO" id="GO:0005737">
    <property type="term" value="C:cytoplasm"/>
    <property type="evidence" value="ECO:0007669"/>
    <property type="project" value="UniProtKB-ARBA"/>
</dbReference>
<dbReference type="GO" id="GO:0004659">
    <property type="term" value="F:prenyltransferase activity"/>
    <property type="evidence" value="ECO:0007669"/>
    <property type="project" value="InterPro"/>
</dbReference>
<comment type="caution">
    <text evidence="8">The sequence shown here is derived from an EMBL/GenBank/DDBJ whole genome shotgun (WGS) entry which is preliminary data.</text>
</comment>
<name>A0A178IFF9_9BACT</name>
<dbReference type="SFLD" id="SFLDS00005">
    <property type="entry name" value="Isoprenoid_Synthase_Type_I"/>
    <property type="match status" value="1"/>
</dbReference>
<keyword evidence="3 7" id="KW-0808">Transferase</keyword>
<gene>
    <name evidence="8" type="ORF">AW736_20130</name>
</gene>
<dbReference type="InterPro" id="IPR000092">
    <property type="entry name" value="Polyprenyl_synt"/>
</dbReference>
<evidence type="ECO:0000256" key="2">
    <source>
        <dbReference type="ARBA" id="ARBA00006706"/>
    </source>
</evidence>
<dbReference type="InterPro" id="IPR033749">
    <property type="entry name" value="Polyprenyl_synt_CS"/>
</dbReference>
<dbReference type="FunFam" id="1.10.600.10:FF:000001">
    <property type="entry name" value="Geranylgeranyl diphosphate synthase"/>
    <property type="match status" value="1"/>
</dbReference>
<evidence type="ECO:0000256" key="7">
    <source>
        <dbReference type="RuleBase" id="RU004466"/>
    </source>
</evidence>
<comment type="similarity">
    <text evidence="2 7">Belongs to the FPP/GGPP synthase family.</text>
</comment>
<dbReference type="Pfam" id="PF00348">
    <property type="entry name" value="polyprenyl_synt"/>
    <property type="match status" value="1"/>
</dbReference>